<feature type="domain" description="APS kinase" evidence="16">
    <location>
        <begin position="57"/>
        <end position="208"/>
    </location>
</feature>
<dbReference type="FunFam" id="3.40.50.300:FF:000212">
    <property type="entry name" value="Adenylyl-sulfate kinase"/>
    <property type="match status" value="1"/>
</dbReference>
<evidence type="ECO:0000256" key="8">
    <source>
        <dbReference type="ARBA" id="ARBA00022679"/>
    </source>
</evidence>
<dbReference type="GO" id="GO:0050428">
    <property type="term" value="P:3'-phosphoadenosine 5'-phosphosulfate biosynthetic process"/>
    <property type="evidence" value="ECO:0007669"/>
    <property type="project" value="TreeGrafter"/>
</dbReference>
<comment type="pathway">
    <text evidence="3">Sulfur metabolism; sulfate assimilation.</text>
</comment>
<keyword evidence="12" id="KW-0067">ATP-binding</keyword>
<accession>A0A085N525</accession>
<dbReference type="FunFam" id="3.40.50.620:FF:000006">
    <property type="entry name" value="bifunctional 3'-phosphoadenosine 5'-phosphosulfate synthase 1"/>
    <property type="match status" value="1"/>
</dbReference>
<dbReference type="Gene3D" id="3.40.50.300">
    <property type="entry name" value="P-loop containing nucleotide triphosphate hydrolases"/>
    <property type="match status" value="1"/>
</dbReference>
<keyword evidence="8" id="KW-0808">Transferase</keyword>
<protein>
    <submittedName>
        <fullName evidence="19">Uncharacterized protein</fullName>
    </submittedName>
</protein>
<dbReference type="NCBIfam" id="TIGR00339">
    <property type="entry name" value="sopT"/>
    <property type="match status" value="1"/>
</dbReference>
<dbReference type="CDD" id="cd00517">
    <property type="entry name" value="ATPS"/>
    <property type="match status" value="1"/>
</dbReference>
<evidence type="ECO:0000256" key="9">
    <source>
        <dbReference type="ARBA" id="ARBA00022695"/>
    </source>
</evidence>
<evidence type="ECO:0000256" key="15">
    <source>
        <dbReference type="ARBA" id="ARBA00049370"/>
    </source>
</evidence>
<dbReference type="AlphaFoldDB" id="A0A085N525"/>
<dbReference type="SUPFAM" id="SSF52374">
    <property type="entry name" value="Nucleotidylyl transferase"/>
    <property type="match status" value="1"/>
</dbReference>
<organism evidence="19">
    <name type="scientific">Trichuris suis</name>
    <name type="common">pig whipworm</name>
    <dbReference type="NCBI Taxonomy" id="68888"/>
    <lineage>
        <taxon>Eukaryota</taxon>
        <taxon>Metazoa</taxon>
        <taxon>Ecdysozoa</taxon>
        <taxon>Nematoda</taxon>
        <taxon>Enoplea</taxon>
        <taxon>Dorylaimia</taxon>
        <taxon>Trichinellida</taxon>
        <taxon>Trichuridae</taxon>
        <taxon>Trichuris</taxon>
    </lineage>
</organism>
<sequence>MAPPFGTTDLPFEYFDLFVPIRKRLRLNSRATNVTPQSHRVTREQRANSLGKYPNFRGCTIWFTGLSGSGKTTISFALEQILCSLGLPAYGLDGDNMRHGICSNLGFSEEDRQENIRRAAEVSKLFADMGAITLASFISPFESDRLMARRIHEDASLPFIECYIDTPLEVCEQRDPKGLYRKARMGKIPDFTGIDSAYEVPSNPELVIHAGEHSLSRCVQKVLQYLYEVGIFPEEALLHLGGGIRELFVTGAELASLRLCLDSLPTLTISRIDLQWLQVLAEGWASPLSGWMTEKQYLQTLHFNQLMDECRINQSVPIVLPVSTEQKERLQNTSSIALAYDGRIVAVLNDPEFYAHRKEERCARQFGTCHTGHPTVKMILESGDWLIGGSLKVLERIKWNDGLDKYRLTPMEIRQRLVEMGADAVFAFQLRNPIHNGHALLMNDTKEKLLSLGFKKPVLLLHPLGGWTKEDDVPLAVRIEQHLALLEDKVLDPENTLLAIFPSPMLYAGPTEVQWHARARIAAGIHYYIVGRDPAGIQHPDTGDYLYDPSHGSKVLSFAPGLGSVEILPYRVAAYNKTTKRMEYFDQDRKDEFDFISGTRMRQLAKKGEQPPDGFMAPKAWRVLANYYGNLQEKRSC</sequence>
<dbReference type="PANTHER" id="PTHR11055">
    <property type="entry name" value="BIFUNCTIONAL 3'-PHOSPHOADENOSINE 5'-PHOSPHOSULFATE SYNTHASE"/>
    <property type="match status" value="1"/>
</dbReference>
<keyword evidence="11" id="KW-0418">Kinase</keyword>
<reference evidence="19" key="1">
    <citation type="journal article" date="2014" name="Nat. Genet.">
        <title>Genome and transcriptome of the porcine whipworm Trichuris suis.</title>
        <authorList>
            <person name="Jex A.R."/>
            <person name="Nejsum P."/>
            <person name="Schwarz E.M."/>
            <person name="Hu L."/>
            <person name="Young N.D."/>
            <person name="Hall R.S."/>
            <person name="Korhonen P.K."/>
            <person name="Liao S."/>
            <person name="Thamsborg S."/>
            <person name="Xia J."/>
            <person name="Xu P."/>
            <person name="Wang S."/>
            <person name="Scheerlinck J.P."/>
            <person name="Hofmann A."/>
            <person name="Sternberg P.W."/>
            <person name="Wang J."/>
            <person name="Gasser R.B."/>
        </authorList>
    </citation>
    <scope>NUCLEOTIDE SEQUENCE [LARGE SCALE GENOMIC DNA]</scope>
    <source>
        <strain evidence="19">DCEP-RM93F</strain>
    </source>
</reference>
<evidence type="ECO:0000256" key="6">
    <source>
        <dbReference type="ARBA" id="ARBA00022528"/>
    </source>
</evidence>
<dbReference type="Pfam" id="PF01583">
    <property type="entry name" value="APS_kinase"/>
    <property type="match status" value="1"/>
</dbReference>
<keyword evidence="10" id="KW-0547">Nucleotide-binding</keyword>
<dbReference type="GO" id="GO:0000103">
    <property type="term" value="P:sulfate assimilation"/>
    <property type="evidence" value="ECO:0007669"/>
    <property type="project" value="UniProtKB-UniPathway"/>
</dbReference>
<comment type="similarity">
    <text evidence="5">In the C-terminal section; belongs to the sulfate adenylyltransferase family.</text>
</comment>
<dbReference type="SUPFAM" id="SSF52540">
    <property type="entry name" value="P-loop containing nucleoside triphosphate hydrolases"/>
    <property type="match status" value="1"/>
</dbReference>
<comment type="catalytic activity">
    <reaction evidence="15">
        <text>sulfate + ATP + H(+) = adenosine 5'-phosphosulfate + diphosphate</text>
        <dbReference type="Rhea" id="RHEA:18133"/>
        <dbReference type="ChEBI" id="CHEBI:15378"/>
        <dbReference type="ChEBI" id="CHEBI:16189"/>
        <dbReference type="ChEBI" id="CHEBI:30616"/>
        <dbReference type="ChEBI" id="CHEBI:33019"/>
        <dbReference type="ChEBI" id="CHEBI:58243"/>
        <dbReference type="EC" id="2.7.7.4"/>
    </reaction>
</comment>
<dbReference type="NCBIfam" id="TIGR00455">
    <property type="entry name" value="apsK"/>
    <property type="match status" value="1"/>
</dbReference>
<comment type="similarity">
    <text evidence="4">In the N-terminal section; belongs to the APS kinase family.</text>
</comment>
<gene>
    <name evidence="19" type="ORF">M514_09725</name>
</gene>
<evidence type="ECO:0000259" key="16">
    <source>
        <dbReference type="Pfam" id="PF01583"/>
    </source>
</evidence>
<dbReference type="HAMAP" id="MF_00065">
    <property type="entry name" value="Adenylyl_sulf_kinase"/>
    <property type="match status" value="1"/>
</dbReference>
<dbReference type="InterPro" id="IPR024951">
    <property type="entry name" value="Sulfurylase_cat_dom"/>
</dbReference>
<dbReference type="GO" id="GO:0004781">
    <property type="term" value="F:sulfate adenylyltransferase (ATP) activity"/>
    <property type="evidence" value="ECO:0007669"/>
    <property type="project" value="UniProtKB-EC"/>
</dbReference>
<dbReference type="Pfam" id="PF01747">
    <property type="entry name" value="ATP-sulfurylase"/>
    <property type="match status" value="1"/>
</dbReference>
<dbReference type="InterPro" id="IPR015947">
    <property type="entry name" value="PUA-like_sf"/>
</dbReference>
<feature type="domain" description="ATP-sulfurylase PUA-like" evidence="18">
    <location>
        <begin position="241"/>
        <end position="396"/>
    </location>
</feature>
<evidence type="ECO:0000259" key="18">
    <source>
        <dbReference type="Pfam" id="PF14306"/>
    </source>
</evidence>
<dbReference type="GO" id="GO:0004020">
    <property type="term" value="F:adenylylsulfate kinase activity"/>
    <property type="evidence" value="ECO:0007669"/>
    <property type="project" value="InterPro"/>
</dbReference>
<comment type="pathway">
    <text evidence="2">Sulfur metabolism; hydrogen sulfide biosynthesis; sulfite from sulfate: step 1/3.</text>
</comment>
<evidence type="ECO:0000259" key="17">
    <source>
        <dbReference type="Pfam" id="PF01747"/>
    </source>
</evidence>
<evidence type="ECO:0000256" key="4">
    <source>
        <dbReference type="ARBA" id="ARBA00007268"/>
    </source>
</evidence>
<keyword evidence="6" id="KW-0150">Chloroplast</keyword>
<keyword evidence="7" id="KW-0934">Plastid</keyword>
<dbReference type="EMBL" id="KL367554">
    <property type="protein sequence ID" value="KFD64571.1"/>
    <property type="molecule type" value="Genomic_DNA"/>
</dbReference>
<feature type="domain" description="Sulphate adenylyltransferase catalytic" evidence="17">
    <location>
        <begin position="404"/>
        <end position="626"/>
    </location>
</feature>
<dbReference type="InterPro" id="IPR025980">
    <property type="entry name" value="ATP-Sase_PUA-like_dom"/>
</dbReference>
<comment type="subcellular location">
    <subcellularLocation>
        <location evidence="1">Plastid</location>
        <location evidence="1">Chloroplast</location>
    </subcellularLocation>
</comment>
<evidence type="ECO:0000256" key="11">
    <source>
        <dbReference type="ARBA" id="ARBA00022777"/>
    </source>
</evidence>
<evidence type="ECO:0000256" key="3">
    <source>
        <dbReference type="ARBA" id="ARBA00005050"/>
    </source>
</evidence>
<comment type="similarity">
    <text evidence="14">Belongs to the sulfate adenylyltransferase family.</text>
</comment>
<evidence type="ECO:0000313" key="19">
    <source>
        <dbReference type="EMBL" id="KFD64571.1"/>
    </source>
</evidence>
<dbReference type="CDD" id="cd02027">
    <property type="entry name" value="APSK"/>
    <property type="match status" value="1"/>
</dbReference>
<dbReference type="InterPro" id="IPR059117">
    <property type="entry name" value="APS_kinase_dom"/>
</dbReference>
<evidence type="ECO:0000256" key="7">
    <source>
        <dbReference type="ARBA" id="ARBA00022640"/>
    </source>
</evidence>
<evidence type="ECO:0000256" key="5">
    <source>
        <dbReference type="ARBA" id="ARBA00009290"/>
    </source>
</evidence>
<dbReference type="InterPro" id="IPR027417">
    <property type="entry name" value="P-loop_NTPase"/>
</dbReference>
<proteinExistence type="inferred from homology"/>
<dbReference type="PANTHER" id="PTHR11055:SF1">
    <property type="entry name" value="PAPS SYNTHETASE, ISOFORM D"/>
    <property type="match status" value="1"/>
</dbReference>
<dbReference type="Gene3D" id="3.10.400.10">
    <property type="entry name" value="Sulfate adenylyltransferase"/>
    <property type="match status" value="1"/>
</dbReference>
<dbReference type="UniPathway" id="UPA00097"/>
<dbReference type="InterPro" id="IPR014729">
    <property type="entry name" value="Rossmann-like_a/b/a_fold"/>
</dbReference>
<evidence type="ECO:0000256" key="1">
    <source>
        <dbReference type="ARBA" id="ARBA00004229"/>
    </source>
</evidence>
<name>A0A085N525_9BILA</name>
<evidence type="ECO:0000256" key="12">
    <source>
        <dbReference type="ARBA" id="ARBA00022840"/>
    </source>
</evidence>
<keyword evidence="9" id="KW-0548">Nucleotidyltransferase</keyword>
<keyword evidence="13" id="KW-0809">Transit peptide</keyword>
<evidence type="ECO:0000256" key="2">
    <source>
        <dbReference type="ARBA" id="ARBA00005048"/>
    </source>
</evidence>
<dbReference type="Gene3D" id="3.40.50.620">
    <property type="entry name" value="HUPs"/>
    <property type="match status" value="1"/>
</dbReference>
<evidence type="ECO:0000256" key="14">
    <source>
        <dbReference type="ARBA" id="ARBA00037980"/>
    </source>
</evidence>
<dbReference type="Pfam" id="PF14306">
    <property type="entry name" value="PUA_2"/>
    <property type="match status" value="1"/>
</dbReference>
<evidence type="ECO:0000256" key="10">
    <source>
        <dbReference type="ARBA" id="ARBA00022741"/>
    </source>
</evidence>
<dbReference type="SUPFAM" id="SSF88697">
    <property type="entry name" value="PUA domain-like"/>
    <property type="match status" value="1"/>
</dbReference>
<dbReference type="InterPro" id="IPR002650">
    <property type="entry name" value="Sulphate_adenylyltransferase"/>
</dbReference>
<dbReference type="NCBIfam" id="NF003013">
    <property type="entry name" value="PRK03846.1"/>
    <property type="match status" value="1"/>
</dbReference>
<dbReference type="Proteomes" id="UP000030758">
    <property type="component" value="Unassembled WGS sequence"/>
</dbReference>
<evidence type="ECO:0000256" key="13">
    <source>
        <dbReference type="ARBA" id="ARBA00022946"/>
    </source>
</evidence>
<dbReference type="InterPro" id="IPR002891">
    <property type="entry name" value="APS"/>
</dbReference>
<dbReference type="GO" id="GO:0005524">
    <property type="term" value="F:ATP binding"/>
    <property type="evidence" value="ECO:0007669"/>
    <property type="project" value="UniProtKB-KW"/>
</dbReference>
<dbReference type="FunFam" id="3.10.400.10:FF:000002">
    <property type="entry name" value="ATP sulfurylase 2"/>
    <property type="match status" value="1"/>
</dbReference>